<dbReference type="AlphaFoldDB" id="A0A3R5ZCF5"/>
<feature type="transmembrane region" description="Helical" evidence="7">
    <location>
        <begin position="59"/>
        <end position="81"/>
    </location>
</feature>
<dbReference type="GO" id="GO:0015297">
    <property type="term" value="F:antiporter activity"/>
    <property type="evidence" value="ECO:0007669"/>
    <property type="project" value="InterPro"/>
</dbReference>
<sequence length="451" mass="48218">METKHDFTQGNILKKLVLFMVPIFGALVLQAMYGAVDLIIVGWFGTTAGISAVSTGSNLVNLVVFTVTGLSMGITVLISRYIGEKKQERIGKVIGGVIWFFAILAVILTIALLLAAPVLAKLMQAPEEALELTTLYVRICGGGIVFVIAYNVISSIFRGMGNSKLPLIFVAIACVVNIVGDLVLVAGFKMNVAGAAIATILAQAVSVVLSLVIIRKQGGIFQVKREDIRFSSEVKKFLMLGAPIALQEMLTNISFLILCALINRLGLEASSGYGVAQKIVSFVMLVPSSLMQSMSSVVGQNIGAGKEKRARQAMVCGMCVGAAVGTAVALFVFFRGSLPAAIFTSDEPVIGRAAEYLRGFAPEAVLTSFLFSYMGYFNGKGKTLFVMAQGLAQTFLVRIPMSYFMSIQPDASLTKIGLAAPTATVFGIILCSIYFVVLGRKEKNESDKFFK</sequence>
<dbReference type="PIRSF" id="PIRSF006603">
    <property type="entry name" value="DinF"/>
    <property type="match status" value="1"/>
</dbReference>
<evidence type="ECO:0000313" key="10">
    <source>
        <dbReference type="Proteomes" id="UP000283701"/>
    </source>
</evidence>
<feature type="transmembrane region" description="Helical" evidence="7">
    <location>
        <begin position="135"/>
        <end position="153"/>
    </location>
</feature>
<evidence type="ECO:0000256" key="3">
    <source>
        <dbReference type="ARBA" id="ARBA00022475"/>
    </source>
</evidence>
<feature type="transmembrane region" description="Helical" evidence="7">
    <location>
        <begin position="165"/>
        <end position="186"/>
    </location>
</feature>
<evidence type="ECO:0000256" key="6">
    <source>
        <dbReference type="ARBA" id="ARBA00023136"/>
    </source>
</evidence>
<evidence type="ECO:0000256" key="4">
    <source>
        <dbReference type="ARBA" id="ARBA00022692"/>
    </source>
</evidence>
<feature type="transmembrane region" description="Helical" evidence="7">
    <location>
        <begin position="313"/>
        <end position="336"/>
    </location>
</feature>
<dbReference type="EMBL" id="QRHP01000020">
    <property type="protein sequence ID" value="RHF82127.1"/>
    <property type="molecule type" value="Genomic_DNA"/>
</dbReference>
<feature type="transmembrane region" description="Helical" evidence="7">
    <location>
        <begin position="192"/>
        <end position="214"/>
    </location>
</feature>
<feature type="transmembrane region" description="Helical" evidence="7">
    <location>
        <begin position="384"/>
        <end position="404"/>
    </location>
</feature>
<evidence type="ECO:0000256" key="1">
    <source>
        <dbReference type="ARBA" id="ARBA00004651"/>
    </source>
</evidence>
<evidence type="ECO:0000256" key="2">
    <source>
        <dbReference type="ARBA" id="ARBA00022448"/>
    </source>
</evidence>
<evidence type="ECO:0000313" key="9">
    <source>
        <dbReference type="EMBL" id="RHF82127.1"/>
    </source>
</evidence>
<dbReference type="PANTHER" id="PTHR43549:SF3">
    <property type="entry name" value="MULTIDRUG RESISTANCE PROTEIN YPNP-RELATED"/>
    <property type="match status" value="1"/>
</dbReference>
<dbReference type="NCBIfam" id="TIGR00797">
    <property type="entry name" value="matE"/>
    <property type="match status" value="1"/>
</dbReference>
<keyword evidence="6 7" id="KW-0472">Membrane</keyword>
<keyword evidence="4 7" id="KW-0812">Transmembrane</keyword>
<dbReference type="GO" id="GO:0042910">
    <property type="term" value="F:xenobiotic transmembrane transporter activity"/>
    <property type="evidence" value="ECO:0007669"/>
    <property type="project" value="InterPro"/>
</dbReference>
<accession>A0A3R5ZCF5</accession>
<dbReference type="RefSeq" id="WP_118125944.1">
    <property type="nucleotide sequence ID" value="NZ_QRHP01000020.1"/>
</dbReference>
<evidence type="ECO:0000313" key="8">
    <source>
        <dbReference type="EMBL" id="RGR68536.1"/>
    </source>
</evidence>
<dbReference type="CDD" id="cd13138">
    <property type="entry name" value="MATE_yoeA_like"/>
    <property type="match status" value="1"/>
</dbReference>
<feature type="transmembrane region" description="Helical" evidence="7">
    <location>
        <begin position="356"/>
        <end position="377"/>
    </location>
</feature>
<dbReference type="EMBL" id="QRUN01000009">
    <property type="protein sequence ID" value="RGR68536.1"/>
    <property type="molecule type" value="Genomic_DNA"/>
</dbReference>
<name>A0A3R5ZCF5_9FIRM</name>
<feature type="transmembrane region" description="Helical" evidence="7">
    <location>
        <begin position="16"/>
        <end position="44"/>
    </location>
</feature>
<evidence type="ECO:0000256" key="5">
    <source>
        <dbReference type="ARBA" id="ARBA00022989"/>
    </source>
</evidence>
<feature type="transmembrane region" description="Helical" evidence="7">
    <location>
        <begin position="93"/>
        <end position="115"/>
    </location>
</feature>
<dbReference type="InterPro" id="IPR002528">
    <property type="entry name" value="MATE_fam"/>
</dbReference>
<organism evidence="8 11">
    <name type="scientific">Roseburia inulinivorans</name>
    <dbReference type="NCBI Taxonomy" id="360807"/>
    <lineage>
        <taxon>Bacteria</taxon>
        <taxon>Bacillati</taxon>
        <taxon>Bacillota</taxon>
        <taxon>Clostridia</taxon>
        <taxon>Lachnospirales</taxon>
        <taxon>Lachnospiraceae</taxon>
        <taxon>Roseburia</taxon>
    </lineage>
</organism>
<comment type="caution">
    <text evidence="8">The sequence shown here is derived from an EMBL/GenBank/DDBJ whole genome shotgun (WGS) entry which is preliminary data.</text>
</comment>
<comment type="subcellular location">
    <subcellularLocation>
        <location evidence="1">Cell membrane</location>
        <topology evidence="1">Multi-pass membrane protein</topology>
    </subcellularLocation>
</comment>
<dbReference type="GO" id="GO:0005886">
    <property type="term" value="C:plasma membrane"/>
    <property type="evidence" value="ECO:0007669"/>
    <property type="project" value="UniProtKB-SubCell"/>
</dbReference>
<proteinExistence type="predicted"/>
<dbReference type="InterPro" id="IPR052031">
    <property type="entry name" value="Membrane_Transporter-Flippase"/>
</dbReference>
<reference evidence="10 11" key="1">
    <citation type="submission" date="2018-08" db="EMBL/GenBank/DDBJ databases">
        <title>A genome reference for cultivated species of the human gut microbiota.</title>
        <authorList>
            <person name="Zou Y."/>
            <person name="Xue W."/>
            <person name="Luo G."/>
        </authorList>
    </citation>
    <scope>NUCLEOTIDE SEQUENCE [LARGE SCALE GENOMIC DNA]</scope>
    <source>
        <strain evidence="8 11">AF24-4</strain>
        <strain evidence="9 10">AM23-23AC</strain>
    </source>
</reference>
<keyword evidence="3" id="KW-1003">Cell membrane</keyword>
<evidence type="ECO:0000313" key="11">
    <source>
        <dbReference type="Proteomes" id="UP000285820"/>
    </source>
</evidence>
<dbReference type="Proteomes" id="UP000283701">
    <property type="component" value="Unassembled WGS sequence"/>
</dbReference>
<keyword evidence="2" id="KW-0813">Transport</keyword>
<keyword evidence="5 7" id="KW-1133">Transmembrane helix</keyword>
<dbReference type="PANTHER" id="PTHR43549">
    <property type="entry name" value="MULTIDRUG RESISTANCE PROTEIN YPNP-RELATED"/>
    <property type="match status" value="1"/>
</dbReference>
<dbReference type="Pfam" id="PF01554">
    <property type="entry name" value="MatE"/>
    <property type="match status" value="2"/>
</dbReference>
<feature type="transmembrane region" description="Helical" evidence="7">
    <location>
        <begin position="416"/>
        <end position="438"/>
    </location>
</feature>
<protein>
    <submittedName>
        <fullName evidence="8">MATE family efflux transporter</fullName>
    </submittedName>
</protein>
<dbReference type="Proteomes" id="UP000285820">
    <property type="component" value="Unassembled WGS sequence"/>
</dbReference>
<evidence type="ECO:0000256" key="7">
    <source>
        <dbReference type="SAM" id="Phobius"/>
    </source>
</evidence>
<dbReference type="InterPro" id="IPR048279">
    <property type="entry name" value="MdtK-like"/>
</dbReference>
<gene>
    <name evidence="9" type="ORF">DW654_14165</name>
    <name evidence="8" type="ORF">DWY29_08275</name>
</gene>